<dbReference type="SFLD" id="SFLDG01082">
    <property type="entry name" value="B12-binding_domain_containing"/>
    <property type="match status" value="1"/>
</dbReference>
<dbReference type="PaxDb" id="667014-Thein_1442"/>
<accession>F8AA20</accession>
<dbReference type="PROSITE" id="PS51918">
    <property type="entry name" value="RADICAL_SAM"/>
    <property type="match status" value="1"/>
</dbReference>
<dbReference type="RefSeq" id="WP_013908048.1">
    <property type="nucleotide sequence ID" value="NC_015681.1"/>
</dbReference>
<dbReference type="InterPro" id="IPR036724">
    <property type="entry name" value="Cobalamin-bd_sf"/>
</dbReference>
<dbReference type="Pfam" id="PF04055">
    <property type="entry name" value="Radical_SAM"/>
    <property type="match status" value="1"/>
</dbReference>
<sequence length="517" mass="59254">MAKILLINSNRFKQPWPVIPFGLCHIAAVTEKAGHDVKVLDLCFSRNPAREISSMIKEFQPDVVGVSIRNIDNGAGFNTQFLIADVKKEVIEPLKKVYKGPIVIGGPAVSINPVEILDYLGLNFAIKGDGELSFLAFVENIQNEETLKQIKGLHIVKNGKIIAANEPWRVPCLDEIPFVNPTKYINVDKYRKFNSPLQIQTKRGCSLSCSYCTYNAIEGKFYRLKNPKKVVDEIEFLVKETGITHVEFTDSTFNIPINHCKNILKELKKRNLKLKLRTMGLNPGAVDEELIELMKEAGFMDVDLGAESGSNITLKTLGKNFTKKDIIKAGDLLKRYKIPTTWYLLVGAPKESIFTLKETYETLIKAASKWDLINIGIGLRVYNQAPVTKFISKKPEDNFLKPYHYEPEEISLNEVKIYTKWMALHNDNFFMYDEDENTPPFVLMLGSALIKIFAPRQPIWRLFILIRKIQRFTGITWLRKFLFLRKYRKIIERLEEKLKRENGLTLNHSPSLDRKVA</sequence>
<dbReference type="SUPFAM" id="SSF102114">
    <property type="entry name" value="Radical SAM enzymes"/>
    <property type="match status" value="1"/>
</dbReference>
<keyword evidence="4" id="KW-0408">Iron</keyword>
<evidence type="ECO:0000256" key="1">
    <source>
        <dbReference type="ARBA" id="ARBA00001966"/>
    </source>
</evidence>
<dbReference type="GO" id="GO:0003824">
    <property type="term" value="F:catalytic activity"/>
    <property type="evidence" value="ECO:0007669"/>
    <property type="project" value="InterPro"/>
</dbReference>
<name>F8AA20_THEID</name>
<dbReference type="PROSITE" id="PS51332">
    <property type="entry name" value="B12_BINDING"/>
    <property type="match status" value="1"/>
</dbReference>
<dbReference type="SFLD" id="SFLDS00029">
    <property type="entry name" value="Radical_SAM"/>
    <property type="match status" value="1"/>
</dbReference>
<dbReference type="OrthoDB" id="9801424at2"/>
<dbReference type="GO" id="GO:0005829">
    <property type="term" value="C:cytosol"/>
    <property type="evidence" value="ECO:0007669"/>
    <property type="project" value="TreeGrafter"/>
</dbReference>
<dbReference type="GO" id="GO:0046872">
    <property type="term" value="F:metal ion binding"/>
    <property type="evidence" value="ECO:0007669"/>
    <property type="project" value="UniProtKB-KW"/>
</dbReference>
<protein>
    <submittedName>
        <fullName evidence="8">Radical SAM domain protein</fullName>
    </submittedName>
</protein>
<dbReference type="PANTHER" id="PTHR43409">
    <property type="entry name" value="ANAEROBIC MAGNESIUM-PROTOPORPHYRIN IX MONOMETHYL ESTER CYCLASE-RELATED"/>
    <property type="match status" value="1"/>
</dbReference>
<evidence type="ECO:0000259" key="6">
    <source>
        <dbReference type="PROSITE" id="PS51332"/>
    </source>
</evidence>
<dbReference type="SUPFAM" id="SSF52242">
    <property type="entry name" value="Cobalamin (vitamin B12)-binding domain"/>
    <property type="match status" value="1"/>
</dbReference>
<keyword evidence="9" id="KW-1185">Reference proteome</keyword>
<dbReference type="InParanoid" id="F8AA20"/>
<dbReference type="KEGG" id="tid:Thein_1442"/>
<dbReference type="CDD" id="cd02068">
    <property type="entry name" value="radical_SAM_B12_BD"/>
    <property type="match status" value="1"/>
</dbReference>
<reference evidence="8 9" key="2">
    <citation type="journal article" date="2012" name="Stand. Genomic Sci.">
        <title>Complete genome sequence of the thermophilic sulfate-reducing ocean bacterium Thermodesulfatator indicus type strain (CIR29812(T)).</title>
        <authorList>
            <person name="Anderson I."/>
            <person name="Saunders E."/>
            <person name="Lapidus A."/>
            <person name="Nolan M."/>
            <person name="Lucas S."/>
            <person name="Tice H."/>
            <person name="Del Rio T.G."/>
            <person name="Cheng J.F."/>
            <person name="Han C."/>
            <person name="Tapia R."/>
            <person name="Goodwin L.A."/>
            <person name="Pitluck S."/>
            <person name="Liolios K."/>
            <person name="Mavromatis K."/>
            <person name="Pagani I."/>
            <person name="Ivanova N."/>
            <person name="Mikhailova N."/>
            <person name="Pati A."/>
            <person name="Chen A."/>
            <person name="Palaniappan K."/>
            <person name="Land M."/>
            <person name="Hauser L."/>
            <person name="Jeffries C.D."/>
            <person name="Chang Y.J."/>
            <person name="Brambilla E.M."/>
            <person name="Rohde M."/>
            <person name="Spring S."/>
            <person name="Goker M."/>
            <person name="Detter J.C."/>
            <person name="Woyke T."/>
            <person name="Bristow J."/>
            <person name="Eisen J.A."/>
            <person name="Markowitz V."/>
            <person name="Hugenholtz P."/>
            <person name="Kyrpides N.C."/>
            <person name="Klenk H.P."/>
        </authorList>
    </citation>
    <scope>NUCLEOTIDE SEQUENCE [LARGE SCALE GENOMIC DNA]</scope>
    <source>
        <strain evidence="9">DSM 15286 / JCM 11887 / CIR29812</strain>
    </source>
</reference>
<dbReference type="InterPro" id="IPR051198">
    <property type="entry name" value="BchE-like"/>
</dbReference>
<dbReference type="InterPro" id="IPR034466">
    <property type="entry name" value="Methyltransferase_Class_B"/>
</dbReference>
<evidence type="ECO:0000256" key="4">
    <source>
        <dbReference type="ARBA" id="ARBA00023004"/>
    </source>
</evidence>
<dbReference type="SMART" id="SM00729">
    <property type="entry name" value="Elp3"/>
    <property type="match status" value="1"/>
</dbReference>
<evidence type="ECO:0000259" key="7">
    <source>
        <dbReference type="PROSITE" id="PS51918"/>
    </source>
</evidence>
<keyword evidence="3" id="KW-0479">Metal-binding</keyword>
<dbReference type="STRING" id="667014.Thein_1442"/>
<evidence type="ECO:0000313" key="8">
    <source>
        <dbReference type="EMBL" id="AEH45306.1"/>
    </source>
</evidence>
<dbReference type="GO" id="GO:0031419">
    <property type="term" value="F:cobalamin binding"/>
    <property type="evidence" value="ECO:0007669"/>
    <property type="project" value="InterPro"/>
</dbReference>
<evidence type="ECO:0000256" key="3">
    <source>
        <dbReference type="ARBA" id="ARBA00022723"/>
    </source>
</evidence>
<dbReference type="HOGENOM" id="CLU_021572_4_5_0"/>
<organism evidence="8 9">
    <name type="scientific">Thermodesulfatator indicus (strain DSM 15286 / JCM 11887 / CIR29812)</name>
    <dbReference type="NCBI Taxonomy" id="667014"/>
    <lineage>
        <taxon>Bacteria</taxon>
        <taxon>Pseudomonadati</taxon>
        <taxon>Thermodesulfobacteriota</taxon>
        <taxon>Thermodesulfobacteria</taxon>
        <taxon>Thermodesulfobacteriales</taxon>
        <taxon>Thermodesulfatatoraceae</taxon>
        <taxon>Thermodesulfatator</taxon>
    </lineage>
</organism>
<dbReference type="PANTHER" id="PTHR43409:SF16">
    <property type="entry name" value="SLR0320 PROTEIN"/>
    <property type="match status" value="1"/>
</dbReference>
<keyword evidence="5" id="KW-0411">Iron-sulfur</keyword>
<dbReference type="Pfam" id="PF02310">
    <property type="entry name" value="B12-binding"/>
    <property type="match status" value="1"/>
</dbReference>
<gene>
    <name evidence="8" type="ordered locus">Thein_1442</name>
</gene>
<dbReference type="CDD" id="cd01335">
    <property type="entry name" value="Radical_SAM"/>
    <property type="match status" value="1"/>
</dbReference>
<evidence type="ECO:0000256" key="2">
    <source>
        <dbReference type="ARBA" id="ARBA00022691"/>
    </source>
</evidence>
<dbReference type="InterPro" id="IPR006638">
    <property type="entry name" value="Elp3/MiaA/NifB-like_rSAM"/>
</dbReference>
<dbReference type="eggNOG" id="COG1032">
    <property type="taxonomic scope" value="Bacteria"/>
</dbReference>
<reference evidence="9" key="1">
    <citation type="submission" date="2011-04" db="EMBL/GenBank/DDBJ databases">
        <title>The complete genome of Thermodesulfatator indicus DSM 15286.</title>
        <authorList>
            <person name="Lucas S."/>
            <person name="Copeland A."/>
            <person name="Lapidus A."/>
            <person name="Bruce D."/>
            <person name="Goodwin L."/>
            <person name="Pitluck S."/>
            <person name="Peters L."/>
            <person name="Kyrpides N."/>
            <person name="Mavromatis K."/>
            <person name="Pagani I."/>
            <person name="Ivanova N."/>
            <person name="Saunders L."/>
            <person name="Detter J.C."/>
            <person name="Tapia R."/>
            <person name="Han C."/>
            <person name="Land M."/>
            <person name="Hauser L."/>
            <person name="Markowitz V."/>
            <person name="Cheng J.-F."/>
            <person name="Hugenholtz P."/>
            <person name="Woyke T."/>
            <person name="Wu D."/>
            <person name="Spring S."/>
            <person name="Schroeder M."/>
            <person name="Brambilla E."/>
            <person name="Klenk H.-P."/>
            <person name="Eisen J.A."/>
        </authorList>
    </citation>
    <scope>NUCLEOTIDE SEQUENCE [LARGE SCALE GENOMIC DNA]</scope>
    <source>
        <strain evidence="9">DSM 15286 / JCM 11887 / CIR29812</strain>
    </source>
</reference>
<evidence type="ECO:0000256" key="5">
    <source>
        <dbReference type="ARBA" id="ARBA00023014"/>
    </source>
</evidence>
<evidence type="ECO:0000313" key="9">
    <source>
        <dbReference type="Proteomes" id="UP000006793"/>
    </source>
</evidence>
<dbReference type="Gene3D" id="3.80.30.20">
    <property type="entry name" value="tm_1862 like domain"/>
    <property type="match status" value="1"/>
</dbReference>
<dbReference type="InterPro" id="IPR023404">
    <property type="entry name" value="rSAM_horseshoe"/>
</dbReference>
<dbReference type="SFLD" id="SFLDG01123">
    <property type="entry name" value="methyltransferase_(Class_B)"/>
    <property type="match status" value="1"/>
</dbReference>
<dbReference type="AlphaFoldDB" id="F8AA20"/>
<dbReference type="InterPro" id="IPR007197">
    <property type="entry name" value="rSAM"/>
</dbReference>
<dbReference type="Gene3D" id="3.40.50.280">
    <property type="entry name" value="Cobalamin-binding domain"/>
    <property type="match status" value="1"/>
</dbReference>
<dbReference type="InterPro" id="IPR006158">
    <property type="entry name" value="Cobalamin-bd"/>
</dbReference>
<dbReference type="GO" id="GO:0051539">
    <property type="term" value="F:4 iron, 4 sulfur cluster binding"/>
    <property type="evidence" value="ECO:0007669"/>
    <property type="project" value="UniProtKB-KW"/>
</dbReference>
<keyword evidence="2" id="KW-0949">S-adenosyl-L-methionine</keyword>
<feature type="domain" description="Radical SAM core" evidence="7">
    <location>
        <begin position="189"/>
        <end position="433"/>
    </location>
</feature>
<dbReference type="InterPro" id="IPR058240">
    <property type="entry name" value="rSAM_sf"/>
</dbReference>
<dbReference type="EMBL" id="CP002683">
    <property type="protein sequence ID" value="AEH45306.1"/>
    <property type="molecule type" value="Genomic_DNA"/>
</dbReference>
<comment type="cofactor">
    <cofactor evidence="1">
        <name>[4Fe-4S] cluster</name>
        <dbReference type="ChEBI" id="CHEBI:49883"/>
    </cofactor>
</comment>
<proteinExistence type="predicted"/>
<feature type="domain" description="B12-binding" evidence="6">
    <location>
        <begin position="2"/>
        <end position="148"/>
    </location>
</feature>
<dbReference type="Proteomes" id="UP000006793">
    <property type="component" value="Chromosome"/>
</dbReference>